<dbReference type="AlphaFoldDB" id="A0A6A6A753"/>
<evidence type="ECO:0000256" key="4">
    <source>
        <dbReference type="ARBA" id="ARBA00023004"/>
    </source>
</evidence>
<keyword evidence="7" id="KW-0812">Transmembrane</keyword>
<evidence type="ECO:0000256" key="7">
    <source>
        <dbReference type="SAM" id="Phobius"/>
    </source>
</evidence>
<reference evidence="8" key="1">
    <citation type="journal article" date="2020" name="Stud. Mycol.">
        <title>101 Dothideomycetes genomes: a test case for predicting lifestyles and emergence of pathogens.</title>
        <authorList>
            <person name="Haridas S."/>
            <person name="Albert R."/>
            <person name="Binder M."/>
            <person name="Bloem J."/>
            <person name="Labutti K."/>
            <person name="Salamov A."/>
            <person name="Andreopoulos B."/>
            <person name="Baker S."/>
            <person name="Barry K."/>
            <person name="Bills G."/>
            <person name="Bluhm B."/>
            <person name="Cannon C."/>
            <person name="Castanera R."/>
            <person name="Culley D."/>
            <person name="Daum C."/>
            <person name="Ezra D."/>
            <person name="Gonzalez J."/>
            <person name="Henrissat B."/>
            <person name="Kuo A."/>
            <person name="Liang C."/>
            <person name="Lipzen A."/>
            <person name="Lutzoni F."/>
            <person name="Magnuson J."/>
            <person name="Mondo S."/>
            <person name="Nolan M."/>
            <person name="Ohm R."/>
            <person name="Pangilinan J."/>
            <person name="Park H.-J."/>
            <person name="Ramirez L."/>
            <person name="Alfaro M."/>
            <person name="Sun H."/>
            <person name="Tritt A."/>
            <person name="Yoshinaga Y."/>
            <person name="Zwiers L.-H."/>
            <person name="Turgeon B."/>
            <person name="Goodwin S."/>
            <person name="Spatafora J."/>
            <person name="Crous P."/>
            <person name="Grigoriev I."/>
        </authorList>
    </citation>
    <scope>NUCLEOTIDE SEQUENCE</scope>
    <source>
        <strain evidence="8">CBS 119687</strain>
    </source>
</reference>
<dbReference type="GO" id="GO:0004497">
    <property type="term" value="F:monooxygenase activity"/>
    <property type="evidence" value="ECO:0007669"/>
    <property type="project" value="UniProtKB-KW"/>
</dbReference>
<dbReference type="PANTHER" id="PTHR24305">
    <property type="entry name" value="CYTOCHROME P450"/>
    <property type="match status" value="1"/>
</dbReference>
<dbReference type="InterPro" id="IPR017972">
    <property type="entry name" value="Cyt_P450_CS"/>
</dbReference>
<dbReference type="InterPro" id="IPR036396">
    <property type="entry name" value="Cyt_P450_sf"/>
</dbReference>
<dbReference type="InterPro" id="IPR002401">
    <property type="entry name" value="Cyt_P450_E_grp-I"/>
</dbReference>
<dbReference type="GeneID" id="54406506"/>
<evidence type="ECO:0000256" key="3">
    <source>
        <dbReference type="ARBA" id="ARBA00022723"/>
    </source>
</evidence>
<dbReference type="PRINTS" id="PR00463">
    <property type="entry name" value="EP450I"/>
</dbReference>
<evidence type="ECO:0000256" key="5">
    <source>
        <dbReference type="PIRSR" id="PIRSR602401-1"/>
    </source>
</evidence>
<dbReference type="RefSeq" id="XP_033521785.1">
    <property type="nucleotide sequence ID" value="XM_033666074.1"/>
</dbReference>
<dbReference type="Proteomes" id="UP000799771">
    <property type="component" value="Unassembled WGS sequence"/>
</dbReference>
<keyword evidence="7" id="KW-0472">Membrane</keyword>
<dbReference type="Gene3D" id="1.10.630.10">
    <property type="entry name" value="Cytochrome P450"/>
    <property type="match status" value="1"/>
</dbReference>
<dbReference type="PROSITE" id="PS00086">
    <property type="entry name" value="CYTOCHROME_P450"/>
    <property type="match status" value="1"/>
</dbReference>
<comment type="cofactor">
    <cofactor evidence="1 5">
        <name>heme</name>
        <dbReference type="ChEBI" id="CHEBI:30413"/>
    </cofactor>
</comment>
<keyword evidence="6" id="KW-0503">Monooxygenase</keyword>
<keyword evidence="6" id="KW-0560">Oxidoreductase</keyword>
<dbReference type="GO" id="GO:0020037">
    <property type="term" value="F:heme binding"/>
    <property type="evidence" value="ECO:0007669"/>
    <property type="project" value="InterPro"/>
</dbReference>
<evidence type="ECO:0000313" key="8">
    <source>
        <dbReference type="EMBL" id="KAF2127396.1"/>
    </source>
</evidence>
<comment type="similarity">
    <text evidence="2 6">Belongs to the cytochrome P450 family.</text>
</comment>
<accession>A0A6A6A753</accession>
<dbReference type="InterPro" id="IPR001128">
    <property type="entry name" value="Cyt_P450"/>
</dbReference>
<sequence>MSLHIASIWLGLTILYGIYRFYLYPSLFSPLRHIPKAQADWRFRLYQWVYTEPSPIRLSQWVKDTQYEGLVRYSGLGGTERVLPLSSDAVKEVLVTKAYSCFERPRLSRERLGALLGNGLLAIDDNQHRAHKRKLLPAFAFRHIRHLYPVFWTKACELVNGLEMAVTSSTDIELRPWTSRAALDVIGVAAWGKDFGALANPNSEVVSKYRSIQQGSPRANRQGYLIHAAALVIPMKMLTRLFPCEFFNNVAEGKKAIRGACAQAIDLKRNTEKSEKAEEAGKKRNANISSRSDILGLALSIEEFDDEVLTGHMLNILAAGHETSSLAATWACYLLCKHPEIQTRLRAEIRSTLPSPSATISETGTEVSADILENMPFLRAVSRESLRIIPSVPLVRREASKDTTILDYVIPAGTSVIPMAWVLHRSTSEWGPDAAEFNPERWLQPGQEATGGAKSTFSDLSFSTGPRSCIGEGFAKGEALALLAAIVGKFELELAPESDIELERMNLFWGIAVKPISLKFRMRTLNGW</sequence>
<keyword evidence="4 5" id="KW-0408">Iron</keyword>
<keyword evidence="9" id="KW-1185">Reference proteome</keyword>
<dbReference type="PRINTS" id="PR00385">
    <property type="entry name" value="P450"/>
</dbReference>
<keyword evidence="3 5" id="KW-0479">Metal-binding</keyword>
<proteinExistence type="inferred from homology"/>
<feature type="binding site" description="axial binding residue" evidence="5">
    <location>
        <position position="469"/>
    </location>
    <ligand>
        <name>heme</name>
        <dbReference type="ChEBI" id="CHEBI:30413"/>
    </ligand>
    <ligandPart>
        <name>Fe</name>
        <dbReference type="ChEBI" id="CHEBI:18248"/>
    </ligandPart>
</feature>
<evidence type="ECO:0000256" key="1">
    <source>
        <dbReference type="ARBA" id="ARBA00001971"/>
    </source>
</evidence>
<protein>
    <submittedName>
        <fullName evidence="8">Cytochrome P450</fullName>
    </submittedName>
</protein>
<keyword evidence="5 6" id="KW-0349">Heme</keyword>
<dbReference type="OrthoDB" id="1470350at2759"/>
<gene>
    <name evidence="8" type="ORF">P153DRAFT_345030</name>
</gene>
<evidence type="ECO:0000313" key="9">
    <source>
        <dbReference type="Proteomes" id="UP000799771"/>
    </source>
</evidence>
<name>A0A6A6A753_9PLEO</name>
<evidence type="ECO:0000256" key="6">
    <source>
        <dbReference type="RuleBase" id="RU000461"/>
    </source>
</evidence>
<dbReference type="SUPFAM" id="SSF48264">
    <property type="entry name" value="Cytochrome P450"/>
    <property type="match status" value="1"/>
</dbReference>
<dbReference type="GO" id="GO:0016705">
    <property type="term" value="F:oxidoreductase activity, acting on paired donors, with incorporation or reduction of molecular oxygen"/>
    <property type="evidence" value="ECO:0007669"/>
    <property type="project" value="InterPro"/>
</dbReference>
<dbReference type="InterPro" id="IPR050121">
    <property type="entry name" value="Cytochrome_P450_monoxygenase"/>
</dbReference>
<dbReference type="GO" id="GO:0005506">
    <property type="term" value="F:iron ion binding"/>
    <property type="evidence" value="ECO:0007669"/>
    <property type="project" value="InterPro"/>
</dbReference>
<keyword evidence="7" id="KW-1133">Transmembrane helix</keyword>
<organism evidence="8 9">
    <name type="scientific">Dothidotthia symphoricarpi CBS 119687</name>
    <dbReference type="NCBI Taxonomy" id="1392245"/>
    <lineage>
        <taxon>Eukaryota</taxon>
        <taxon>Fungi</taxon>
        <taxon>Dikarya</taxon>
        <taxon>Ascomycota</taxon>
        <taxon>Pezizomycotina</taxon>
        <taxon>Dothideomycetes</taxon>
        <taxon>Pleosporomycetidae</taxon>
        <taxon>Pleosporales</taxon>
        <taxon>Dothidotthiaceae</taxon>
        <taxon>Dothidotthia</taxon>
    </lineage>
</organism>
<dbReference type="PANTHER" id="PTHR24305:SF166">
    <property type="entry name" value="CYTOCHROME P450 12A4, MITOCHONDRIAL-RELATED"/>
    <property type="match status" value="1"/>
</dbReference>
<dbReference type="EMBL" id="ML977511">
    <property type="protein sequence ID" value="KAF2127396.1"/>
    <property type="molecule type" value="Genomic_DNA"/>
</dbReference>
<dbReference type="Pfam" id="PF00067">
    <property type="entry name" value="p450"/>
    <property type="match status" value="1"/>
</dbReference>
<evidence type="ECO:0000256" key="2">
    <source>
        <dbReference type="ARBA" id="ARBA00010617"/>
    </source>
</evidence>
<feature type="transmembrane region" description="Helical" evidence="7">
    <location>
        <begin position="6"/>
        <end position="23"/>
    </location>
</feature>